<dbReference type="GO" id="GO:0004601">
    <property type="term" value="F:peroxidase activity"/>
    <property type="evidence" value="ECO:0007669"/>
    <property type="project" value="UniProtKB-KW"/>
</dbReference>
<dbReference type="STRING" id="1108050.M5CBE5"/>
<dbReference type="AlphaFoldDB" id="M5CBE5"/>
<keyword evidence="12" id="KW-1185">Reference proteome</keyword>
<evidence type="ECO:0000256" key="4">
    <source>
        <dbReference type="ARBA" id="ARBA00022723"/>
    </source>
</evidence>
<dbReference type="InterPro" id="IPR049509">
    <property type="entry name" value="DyP_N"/>
</dbReference>
<dbReference type="EMBL" id="CAOJ01017044">
    <property type="protein sequence ID" value="CCO37323.1"/>
    <property type="molecule type" value="Genomic_DNA"/>
</dbReference>
<keyword evidence="4" id="KW-0479">Metal-binding</keyword>
<evidence type="ECO:0000313" key="9">
    <source>
        <dbReference type="EMBL" id="CCO37323.1"/>
    </source>
</evidence>
<dbReference type="GO" id="GO:0020037">
    <property type="term" value="F:heme binding"/>
    <property type="evidence" value="ECO:0007669"/>
    <property type="project" value="InterPro"/>
</dbReference>
<evidence type="ECO:0000313" key="11">
    <source>
        <dbReference type="Proteomes" id="UP000012065"/>
    </source>
</evidence>
<dbReference type="EMBL" id="LN679141">
    <property type="protein sequence ID" value="CEL60047.1"/>
    <property type="molecule type" value="Genomic_DNA"/>
</dbReference>
<reference evidence="9 11" key="2">
    <citation type="journal article" date="2013" name="J. Biotechnol.">
        <title>Establishment and interpretation of the genome sequence of the phytopathogenic fungus Rhizoctonia solani AG1-IB isolate 7/3/14.</title>
        <authorList>
            <person name="Wibberg D.W."/>
            <person name="Jelonek L.J."/>
            <person name="Rupp O.R."/>
            <person name="Hennig M.H."/>
            <person name="Eikmeyer F.E."/>
            <person name="Goesmann A.G."/>
            <person name="Hartmann A.H."/>
            <person name="Borriss R.B."/>
            <person name="Grosch R.G."/>
            <person name="Puehler A.P."/>
            <person name="Schlueter A.S."/>
        </authorList>
    </citation>
    <scope>NUCLEOTIDE SEQUENCE [LARGE SCALE GENOMIC DNA]</scope>
    <source>
        <strain evidence="11">AG1-IB / isolate 7/3/14</strain>
        <strain evidence="9">Isolate 7/3/14</strain>
    </source>
</reference>
<dbReference type="GO" id="GO:0046872">
    <property type="term" value="F:metal ion binding"/>
    <property type="evidence" value="ECO:0007669"/>
    <property type="project" value="UniProtKB-KW"/>
</dbReference>
<sequence>MPNKQLVLEHTPECKHKDFQSVLAPEDFDDVQGDILLQFPKRTEDFVFFHILNIEKFREALKLLLEAGKISSTSKVKKDREEIAEWKNTKQQGLKVVENTNISFTYSGLKKLGFNVEDLPESGRKILEKGQLKDAASLHDLLEDKKPKPEDKISRAWDKVFKDGHDRIDGVLLIASESAETVNKCRSQIQKDLEGHIEVVHHIHGDTRADVKENGESLKDHEHFGWKDGISNPWLEGVFCTCRRIPEQPIIQPGTILVGYPNKHNQSNKLDKKNLARNGSYLVFRKIDQLVPEFHKWLQDNPVPLNRLDFPEISDDELRKRGAELRGAQLVGRWKKGTPLERSHHGDDPSVWGDPKEINKFGFTLGNRDICPFSAHIRKMNPRDDQLDFGKNFLVRAGITYGEEVTESEKSKHKTNPKSSRGLAFVSYQADIDAGFRFQQTSWANEKVFPPTGPMEFGPTGLDPLIGQTGNEDIRPETLDTKGNTLTLEQFVIARGGVYCFTPSIKALKNIADGTS</sequence>
<comment type="similarity">
    <text evidence="7">Belongs to the DyP-type peroxidase family.</text>
</comment>
<name>M5CBE5_THACB</name>
<dbReference type="PROSITE" id="PS51404">
    <property type="entry name" value="DYP_PEROXIDASE"/>
    <property type="match status" value="1"/>
</dbReference>
<dbReference type="InterPro" id="IPR011008">
    <property type="entry name" value="Dimeric_a/b-barrel"/>
</dbReference>
<dbReference type="EC" id="1.11.1.-" evidence="9"/>
<evidence type="ECO:0000259" key="8">
    <source>
        <dbReference type="Pfam" id="PF21105"/>
    </source>
</evidence>
<evidence type="ECO:0000256" key="5">
    <source>
        <dbReference type="ARBA" id="ARBA00023002"/>
    </source>
</evidence>
<comment type="cofactor">
    <cofactor evidence="1">
        <name>heme b</name>
        <dbReference type="ChEBI" id="CHEBI:60344"/>
    </cofactor>
</comment>
<proteinExistence type="inferred from homology"/>
<keyword evidence="6" id="KW-0408">Iron</keyword>
<keyword evidence="2 9" id="KW-0575">Peroxidase</keyword>
<dbReference type="Proteomes" id="UP000012065">
    <property type="component" value="Unassembled WGS sequence"/>
</dbReference>
<dbReference type="GO" id="GO:0005829">
    <property type="term" value="C:cytosol"/>
    <property type="evidence" value="ECO:0007669"/>
    <property type="project" value="TreeGrafter"/>
</dbReference>
<organism evidence="9 11">
    <name type="scientific">Thanatephorus cucumeris (strain AG1-IB / isolate 7/3/14)</name>
    <name type="common">Lettuce bottom rot fungus</name>
    <name type="synonym">Rhizoctonia solani</name>
    <dbReference type="NCBI Taxonomy" id="1108050"/>
    <lineage>
        <taxon>Eukaryota</taxon>
        <taxon>Fungi</taxon>
        <taxon>Dikarya</taxon>
        <taxon>Basidiomycota</taxon>
        <taxon>Agaricomycotina</taxon>
        <taxon>Agaricomycetes</taxon>
        <taxon>Cantharellales</taxon>
        <taxon>Ceratobasidiaceae</taxon>
        <taxon>Rhizoctonia</taxon>
        <taxon>Rhizoctonia solani AG-1</taxon>
    </lineage>
</organism>
<dbReference type="Proteomes" id="UP000059188">
    <property type="component" value="Unassembled WGS sequence"/>
</dbReference>
<accession>M5CBE5</accession>
<reference evidence="9" key="1">
    <citation type="submission" date="2012-10" db="EMBL/GenBank/DDBJ databases">
        <authorList>
            <person name="Jelonek L."/>
        </authorList>
    </citation>
    <scope>NUCLEOTIDE SEQUENCE</scope>
    <source>
        <strain evidence="9">Isolate 7/3/14</strain>
    </source>
</reference>
<dbReference type="PANTHER" id="PTHR30521:SF4">
    <property type="entry name" value="DEFERROCHELATASE"/>
    <property type="match status" value="1"/>
</dbReference>
<gene>
    <name evidence="9" type="primary">msp1</name>
    <name evidence="9" type="ORF">BN14_11478</name>
    <name evidence="10" type="ORF">RSOLAG1IB_09305</name>
</gene>
<evidence type="ECO:0000256" key="1">
    <source>
        <dbReference type="ARBA" id="ARBA00001970"/>
    </source>
</evidence>
<evidence type="ECO:0000256" key="6">
    <source>
        <dbReference type="ARBA" id="ARBA00023004"/>
    </source>
</evidence>
<dbReference type="SUPFAM" id="SSF54909">
    <property type="entry name" value="Dimeric alpha+beta barrel"/>
    <property type="match status" value="1"/>
</dbReference>
<feature type="domain" description="DyP dimeric alpha+beta barrel" evidence="8">
    <location>
        <begin position="30"/>
        <end position="208"/>
    </location>
</feature>
<evidence type="ECO:0000256" key="7">
    <source>
        <dbReference type="ARBA" id="ARBA00025737"/>
    </source>
</evidence>
<evidence type="ECO:0000256" key="2">
    <source>
        <dbReference type="ARBA" id="ARBA00022559"/>
    </source>
</evidence>
<keyword evidence="5 9" id="KW-0560">Oxidoreductase</keyword>
<evidence type="ECO:0000313" key="10">
    <source>
        <dbReference type="EMBL" id="CEL60047.1"/>
    </source>
</evidence>
<dbReference type="Pfam" id="PF21105">
    <property type="entry name" value="DyP_N"/>
    <property type="match status" value="1"/>
</dbReference>
<reference evidence="10 12" key="3">
    <citation type="submission" date="2014-11" db="EMBL/GenBank/DDBJ databases">
        <authorList>
            <person name="Wibberg Daniel"/>
        </authorList>
    </citation>
    <scope>NUCLEOTIDE SEQUENCE [LARGE SCALE GENOMIC DNA]</scope>
    <source>
        <strain evidence="10">Rhizoctonia solani AG1-IB 7/3/14</strain>
    </source>
</reference>
<dbReference type="OrthoDB" id="3207336at2759"/>
<dbReference type="HOGENOM" id="CLU_015125_2_0_1"/>
<dbReference type="InterPro" id="IPR006314">
    <property type="entry name" value="Dyp_peroxidase"/>
</dbReference>
<dbReference type="PANTHER" id="PTHR30521">
    <property type="entry name" value="DEFERROCHELATASE/PEROXIDASE"/>
    <property type="match status" value="1"/>
</dbReference>
<evidence type="ECO:0000256" key="3">
    <source>
        <dbReference type="ARBA" id="ARBA00022617"/>
    </source>
</evidence>
<evidence type="ECO:0000313" key="12">
    <source>
        <dbReference type="Proteomes" id="UP000059188"/>
    </source>
</evidence>
<protein>
    <submittedName>
        <fullName evidence="10">Dye-decolorizing peroxidase msp1</fullName>
    </submittedName>
    <submittedName>
        <fullName evidence="9">Peroxidase 1 Short=MsP1</fullName>
        <ecNumber evidence="9">1.11.1.-</ecNumber>
    </submittedName>
</protein>
<keyword evidence="3" id="KW-0349">Heme</keyword>
<dbReference type="NCBIfam" id="TIGR01413">
    <property type="entry name" value="Dyp_perox_fam"/>
    <property type="match status" value="1"/>
</dbReference>